<feature type="binding site" evidence="7">
    <location>
        <position position="65"/>
    </location>
    <ligand>
        <name>NADPH</name>
        <dbReference type="ChEBI" id="CHEBI:57783"/>
    </ligand>
</feature>
<dbReference type="InterPro" id="IPR028939">
    <property type="entry name" value="P5C_Rdtase_cat_N"/>
</dbReference>
<dbReference type="PANTHER" id="PTHR11645">
    <property type="entry name" value="PYRROLINE-5-CARBOXYLATE REDUCTASE"/>
    <property type="match status" value="1"/>
</dbReference>
<comment type="function">
    <text evidence="4 5">Catalyzes the reduction of 1-pyrroline-5-carboxylate (PCA) to L-proline.</text>
</comment>
<dbReference type="SUPFAM" id="SSF51735">
    <property type="entry name" value="NAD(P)-binding Rossmann-fold domains"/>
    <property type="match status" value="1"/>
</dbReference>
<evidence type="ECO:0000259" key="10">
    <source>
        <dbReference type="Pfam" id="PF14748"/>
    </source>
</evidence>
<keyword evidence="3 5" id="KW-0560">Oxidoreductase</keyword>
<comment type="similarity">
    <text evidence="1 5 8">Belongs to the pyrroline-5-carboxylate reductase family.</text>
</comment>
<dbReference type="InterPro" id="IPR036291">
    <property type="entry name" value="NAD(P)-bd_dom_sf"/>
</dbReference>
<evidence type="ECO:0000256" key="1">
    <source>
        <dbReference type="ARBA" id="ARBA00005525"/>
    </source>
</evidence>
<evidence type="ECO:0000256" key="6">
    <source>
        <dbReference type="NCBIfam" id="TIGR00112"/>
    </source>
</evidence>
<gene>
    <name evidence="5 11" type="primary">proC</name>
    <name evidence="11" type="ORF">DCP95_02985</name>
</gene>
<keyword evidence="5" id="KW-0963">Cytoplasm</keyword>
<keyword evidence="2 5" id="KW-0521">NADP</keyword>
<comment type="subcellular location">
    <subcellularLocation>
        <location evidence="5">Cytoplasm</location>
    </subcellularLocation>
</comment>
<dbReference type="Pfam" id="PF14748">
    <property type="entry name" value="P5CR_dimer"/>
    <property type="match status" value="1"/>
</dbReference>
<feature type="domain" description="Pyrroline-5-carboxylate reductase catalytic N-terminal" evidence="9">
    <location>
        <begin position="9"/>
        <end position="107"/>
    </location>
</feature>
<dbReference type="EMBL" id="DMNG01000046">
    <property type="protein sequence ID" value="HAN23520.1"/>
    <property type="molecule type" value="Genomic_DNA"/>
</dbReference>
<dbReference type="PROSITE" id="PS00521">
    <property type="entry name" value="P5CR"/>
    <property type="match status" value="1"/>
</dbReference>
<dbReference type="InterPro" id="IPR029036">
    <property type="entry name" value="P5CR_dimer"/>
</dbReference>
<evidence type="ECO:0000256" key="8">
    <source>
        <dbReference type="RuleBase" id="RU003903"/>
    </source>
</evidence>
<feature type="domain" description="Pyrroline-5-carboxylate reductase dimerisation" evidence="10">
    <location>
        <begin position="170"/>
        <end position="274"/>
    </location>
</feature>
<comment type="caution">
    <text evidence="11">The sequence shown here is derived from an EMBL/GenBank/DDBJ whole genome shotgun (WGS) entry which is preliminary data.</text>
</comment>
<dbReference type="SUPFAM" id="SSF48179">
    <property type="entry name" value="6-phosphogluconate dehydrogenase C-terminal domain-like"/>
    <property type="match status" value="1"/>
</dbReference>
<feature type="binding site" evidence="7">
    <location>
        <begin position="12"/>
        <end position="17"/>
    </location>
    <ligand>
        <name>NADP(+)</name>
        <dbReference type="ChEBI" id="CHEBI:58349"/>
    </ligand>
</feature>
<comment type="catalytic activity">
    <reaction evidence="5">
        <text>L-proline + NAD(+) = (S)-1-pyrroline-5-carboxylate + NADH + 2 H(+)</text>
        <dbReference type="Rhea" id="RHEA:14105"/>
        <dbReference type="ChEBI" id="CHEBI:15378"/>
        <dbReference type="ChEBI" id="CHEBI:17388"/>
        <dbReference type="ChEBI" id="CHEBI:57540"/>
        <dbReference type="ChEBI" id="CHEBI:57945"/>
        <dbReference type="ChEBI" id="CHEBI:60039"/>
        <dbReference type="EC" id="1.5.1.2"/>
    </reaction>
</comment>
<dbReference type="NCBIfam" id="TIGR00112">
    <property type="entry name" value="proC"/>
    <property type="match status" value="1"/>
</dbReference>
<dbReference type="InterPro" id="IPR000304">
    <property type="entry name" value="Pyrroline-COOH_reductase"/>
</dbReference>
<evidence type="ECO:0000259" key="9">
    <source>
        <dbReference type="Pfam" id="PF03807"/>
    </source>
</evidence>
<name>A0A3C1KA29_9MICO</name>
<keyword evidence="5 8" id="KW-0641">Proline biosynthesis</keyword>
<evidence type="ECO:0000256" key="4">
    <source>
        <dbReference type="ARBA" id="ARBA00058118"/>
    </source>
</evidence>
<dbReference type="PANTHER" id="PTHR11645:SF0">
    <property type="entry name" value="PYRROLINE-5-CARBOXYLATE REDUCTASE 3"/>
    <property type="match status" value="1"/>
</dbReference>
<dbReference type="Pfam" id="PF03807">
    <property type="entry name" value="F420_oxidored"/>
    <property type="match status" value="1"/>
</dbReference>
<sequence>MVDAQLPPIAILGAGSMGGAIARGVAASGSSRGIVVTNRSAAKAATLDGIAGLASIALEAHPDANLTAAAGADIVLIGVKPAMVPDLLEAVAPVLRPGTIVVSLAAGVTVATFERILGDGVVVLRSMPNTPATVERAVTGLAAGTTADAAHVALVRRLFETVGAVVEVPEDKIDALSTISGSGPAYLFLFVEELTKAALAKGFSPADARLMAEQTVIGAAALLAATGEDPAELRRQVTSPKGTTERAIAVLQDAHLDELLGRATDAALARARELAAGA</sequence>
<evidence type="ECO:0000256" key="7">
    <source>
        <dbReference type="PIRSR" id="PIRSR000193-1"/>
    </source>
</evidence>
<dbReference type="InterPro" id="IPR053790">
    <property type="entry name" value="P5CR-like_CS"/>
</dbReference>
<protein>
    <recommendedName>
        <fullName evidence="5 6">Pyrroline-5-carboxylate reductase</fullName>
        <shortName evidence="5">P5C reductase</shortName>
        <shortName evidence="5">P5CR</shortName>
        <ecNumber evidence="5 6">1.5.1.2</ecNumber>
    </recommendedName>
    <alternativeName>
        <fullName evidence="5">PCA reductase</fullName>
    </alternativeName>
</protein>
<dbReference type="Proteomes" id="UP000257479">
    <property type="component" value="Unassembled WGS sequence"/>
</dbReference>
<dbReference type="UniPathway" id="UPA00098">
    <property type="reaction ID" value="UER00361"/>
</dbReference>
<accession>A0A3C1KA29</accession>
<dbReference type="EC" id="1.5.1.2" evidence="5 6"/>
<comment type="pathway">
    <text evidence="5 8">Amino-acid biosynthesis; L-proline biosynthesis; L-proline from L-glutamate 5-semialdehyde: step 1/1.</text>
</comment>
<dbReference type="PIRSF" id="PIRSF000193">
    <property type="entry name" value="Pyrrol-5-carb_rd"/>
    <property type="match status" value="1"/>
</dbReference>
<dbReference type="HAMAP" id="MF_01925">
    <property type="entry name" value="P5C_reductase"/>
    <property type="match status" value="1"/>
</dbReference>
<dbReference type="FunFam" id="1.10.3730.10:FF:000001">
    <property type="entry name" value="Pyrroline-5-carboxylate reductase"/>
    <property type="match status" value="1"/>
</dbReference>
<dbReference type="GO" id="GO:0004735">
    <property type="term" value="F:pyrroline-5-carboxylate reductase activity"/>
    <property type="evidence" value="ECO:0007669"/>
    <property type="project" value="UniProtKB-UniRule"/>
</dbReference>
<evidence type="ECO:0000313" key="11">
    <source>
        <dbReference type="EMBL" id="HAN23520.1"/>
    </source>
</evidence>
<dbReference type="AlphaFoldDB" id="A0A3C1KA29"/>
<dbReference type="InterPro" id="IPR008927">
    <property type="entry name" value="6-PGluconate_DH-like_C_sf"/>
</dbReference>
<proteinExistence type="inferred from homology"/>
<dbReference type="Gene3D" id="3.40.50.720">
    <property type="entry name" value="NAD(P)-binding Rossmann-like Domain"/>
    <property type="match status" value="1"/>
</dbReference>
<organism evidence="11 12">
    <name type="scientific">Microbacterium ginsengisoli</name>
    <dbReference type="NCBI Taxonomy" id="400772"/>
    <lineage>
        <taxon>Bacteria</taxon>
        <taxon>Bacillati</taxon>
        <taxon>Actinomycetota</taxon>
        <taxon>Actinomycetes</taxon>
        <taxon>Micrococcales</taxon>
        <taxon>Microbacteriaceae</taxon>
        <taxon>Microbacterium</taxon>
    </lineage>
</organism>
<comment type="catalytic activity">
    <reaction evidence="5 8">
        <text>L-proline + NADP(+) = (S)-1-pyrroline-5-carboxylate + NADPH + 2 H(+)</text>
        <dbReference type="Rhea" id="RHEA:14109"/>
        <dbReference type="ChEBI" id="CHEBI:15378"/>
        <dbReference type="ChEBI" id="CHEBI:17388"/>
        <dbReference type="ChEBI" id="CHEBI:57783"/>
        <dbReference type="ChEBI" id="CHEBI:58349"/>
        <dbReference type="ChEBI" id="CHEBI:60039"/>
        <dbReference type="EC" id="1.5.1.2"/>
    </reaction>
</comment>
<dbReference type="GO" id="GO:0055129">
    <property type="term" value="P:L-proline biosynthetic process"/>
    <property type="evidence" value="ECO:0007669"/>
    <property type="project" value="UniProtKB-UniRule"/>
</dbReference>
<evidence type="ECO:0000256" key="2">
    <source>
        <dbReference type="ARBA" id="ARBA00022857"/>
    </source>
</evidence>
<reference evidence="11 12" key="1">
    <citation type="journal article" date="2018" name="Nat. Biotechnol.">
        <title>A standardized bacterial taxonomy based on genome phylogeny substantially revises the tree of life.</title>
        <authorList>
            <person name="Parks D.H."/>
            <person name="Chuvochina M."/>
            <person name="Waite D.W."/>
            <person name="Rinke C."/>
            <person name="Skarshewski A."/>
            <person name="Chaumeil P.A."/>
            <person name="Hugenholtz P."/>
        </authorList>
    </citation>
    <scope>NUCLEOTIDE SEQUENCE [LARGE SCALE GENOMIC DNA]</scope>
    <source>
        <strain evidence="11">UBA9152</strain>
    </source>
</reference>
<dbReference type="GO" id="GO:0005737">
    <property type="term" value="C:cytoplasm"/>
    <property type="evidence" value="ECO:0007669"/>
    <property type="project" value="UniProtKB-SubCell"/>
</dbReference>
<evidence type="ECO:0000256" key="5">
    <source>
        <dbReference type="HAMAP-Rule" id="MF_01925"/>
    </source>
</evidence>
<evidence type="ECO:0000256" key="3">
    <source>
        <dbReference type="ARBA" id="ARBA00023002"/>
    </source>
</evidence>
<keyword evidence="5 8" id="KW-0028">Amino-acid biosynthesis</keyword>
<evidence type="ECO:0000313" key="12">
    <source>
        <dbReference type="Proteomes" id="UP000257479"/>
    </source>
</evidence>
<dbReference type="Gene3D" id="1.10.3730.10">
    <property type="entry name" value="ProC C-terminal domain-like"/>
    <property type="match status" value="1"/>
</dbReference>